<evidence type="ECO:0000256" key="2">
    <source>
        <dbReference type="SAM" id="Phobius"/>
    </source>
</evidence>
<comment type="caution">
    <text evidence="3">The sequence shown here is derived from an EMBL/GenBank/DDBJ whole genome shotgun (WGS) entry which is preliminary data.</text>
</comment>
<keyword evidence="4" id="KW-1185">Reference proteome</keyword>
<dbReference type="RefSeq" id="WP_196147461.1">
    <property type="nucleotide sequence ID" value="NZ_JADMLG010000001.1"/>
</dbReference>
<evidence type="ECO:0000256" key="1">
    <source>
        <dbReference type="SAM" id="MobiDB-lite"/>
    </source>
</evidence>
<feature type="transmembrane region" description="Helical" evidence="2">
    <location>
        <begin position="96"/>
        <end position="121"/>
    </location>
</feature>
<feature type="region of interest" description="Disordered" evidence="1">
    <location>
        <begin position="46"/>
        <end position="68"/>
    </location>
</feature>
<protein>
    <submittedName>
        <fullName evidence="3">Uncharacterized protein</fullName>
    </submittedName>
</protein>
<dbReference type="AlphaFoldDB" id="A0A931I790"/>
<sequence length="149" mass="15995">MNTAIRENVRATVQSDSAELFDGAEQSDKAEAAACAPRRAGARALEVAPRRVARRRPRDGRPGAPTRLYRRGPVRSVVRAPRGEHPMRARVEQATVGFAVLAAAALLSALAVTALIVIAHWRAGTLPEETSTVPGVVERHDVPSDPLPR</sequence>
<dbReference type="Proteomes" id="UP000655751">
    <property type="component" value="Unassembled WGS sequence"/>
</dbReference>
<evidence type="ECO:0000313" key="4">
    <source>
        <dbReference type="Proteomes" id="UP000655751"/>
    </source>
</evidence>
<evidence type="ECO:0000313" key="3">
    <source>
        <dbReference type="EMBL" id="MBH0775155.1"/>
    </source>
</evidence>
<organism evidence="3 4">
    <name type="scientific">Nocardia bovistercoris</name>
    <dbReference type="NCBI Taxonomy" id="2785916"/>
    <lineage>
        <taxon>Bacteria</taxon>
        <taxon>Bacillati</taxon>
        <taxon>Actinomycetota</taxon>
        <taxon>Actinomycetes</taxon>
        <taxon>Mycobacteriales</taxon>
        <taxon>Nocardiaceae</taxon>
        <taxon>Nocardia</taxon>
    </lineage>
</organism>
<reference evidence="3" key="1">
    <citation type="submission" date="2020-11" db="EMBL/GenBank/DDBJ databases">
        <title>Nocardia NEAU-351.nov., a novel actinomycete isolated from the cow dung.</title>
        <authorList>
            <person name="Zhang X."/>
        </authorList>
    </citation>
    <scope>NUCLEOTIDE SEQUENCE</scope>
    <source>
        <strain evidence="3">NEAU-351</strain>
    </source>
</reference>
<keyword evidence="2" id="KW-0812">Transmembrane</keyword>
<accession>A0A931I790</accession>
<gene>
    <name evidence="3" type="ORF">IT779_02515</name>
</gene>
<keyword evidence="2" id="KW-1133">Transmembrane helix</keyword>
<proteinExistence type="predicted"/>
<keyword evidence="2" id="KW-0472">Membrane</keyword>
<name>A0A931I790_9NOCA</name>
<dbReference type="EMBL" id="JADMLG010000001">
    <property type="protein sequence ID" value="MBH0775155.1"/>
    <property type="molecule type" value="Genomic_DNA"/>
</dbReference>